<evidence type="ECO:0000256" key="2">
    <source>
        <dbReference type="ARBA" id="ARBA00023002"/>
    </source>
</evidence>
<dbReference type="SUPFAM" id="SSF51735">
    <property type="entry name" value="NAD(P)-binding Rossmann-fold domains"/>
    <property type="match status" value="1"/>
</dbReference>
<name>A0ABV9PS59_9ACTN</name>
<dbReference type="PRINTS" id="PR00081">
    <property type="entry name" value="GDHRDH"/>
</dbReference>
<dbReference type="NCBIfam" id="NF004846">
    <property type="entry name" value="PRK06197.1"/>
    <property type="match status" value="1"/>
</dbReference>
<organism evidence="3 4">
    <name type="scientific">Dietzia aurantiaca</name>
    <dbReference type="NCBI Taxonomy" id="983873"/>
    <lineage>
        <taxon>Bacteria</taxon>
        <taxon>Bacillati</taxon>
        <taxon>Actinomycetota</taxon>
        <taxon>Actinomycetes</taxon>
        <taxon>Mycobacteriales</taxon>
        <taxon>Dietziaceae</taxon>
        <taxon>Dietzia</taxon>
    </lineage>
</organism>
<comment type="similarity">
    <text evidence="1">Belongs to the short-chain dehydrogenases/reductases (SDR) family.</text>
</comment>
<keyword evidence="4" id="KW-1185">Reference proteome</keyword>
<protein>
    <submittedName>
        <fullName evidence="3">Oxidoreductase</fullName>
    </submittedName>
</protein>
<comment type="caution">
    <text evidence="3">The sequence shown here is derived from an EMBL/GenBank/DDBJ whole genome shotgun (WGS) entry which is preliminary data.</text>
</comment>
<dbReference type="EMBL" id="JBHSHP010000018">
    <property type="protein sequence ID" value="MFC4754523.1"/>
    <property type="molecule type" value="Genomic_DNA"/>
</dbReference>
<evidence type="ECO:0000313" key="4">
    <source>
        <dbReference type="Proteomes" id="UP001595836"/>
    </source>
</evidence>
<dbReference type="RefSeq" id="WP_344992592.1">
    <property type="nucleotide sequence ID" value="NZ_BAABCD010000019.1"/>
</dbReference>
<proteinExistence type="inferred from homology"/>
<accession>A0ABV9PS59</accession>
<dbReference type="InterPro" id="IPR036291">
    <property type="entry name" value="NAD(P)-bd_dom_sf"/>
</dbReference>
<evidence type="ECO:0000256" key="1">
    <source>
        <dbReference type="ARBA" id="ARBA00006484"/>
    </source>
</evidence>
<evidence type="ECO:0000313" key="3">
    <source>
        <dbReference type="EMBL" id="MFC4754523.1"/>
    </source>
</evidence>
<dbReference type="PANTHER" id="PTHR24320:SF148">
    <property type="entry name" value="NAD(P)-BINDING ROSSMANN-FOLD SUPERFAMILY PROTEIN"/>
    <property type="match status" value="1"/>
</dbReference>
<keyword evidence="2" id="KW-0560">Oxidoreductase</keyword>
<dbReference type="InterPro" id="IPR002347">
    <property type="entry name" value="SDR_fam"/>
</dbReference>
<reference evidence="4" key="1">
    <citation type="journal article" date="2019" name="Int. J. Syst. Evol. Microbiol.">
        <title>The Global Catalogue of Microorganisms (GCM) 10K type strain sequencing project: providing services to taxonomists for standard genome sequencing and annotation.</title>
        <authorList>
            <consortium name="The Broad Institute Genomics Platform"/>
            <consortium name="The Broad Institute Genome Sequencing Center for Infectious Disease"/>
            <person name="Wu L."/>
            <person name="Ma J."/>
        </authorList>
    </citation>
    <scope>NUCLEOTIDE SEQUENCE [LARGE SCALE GENOMIC DNA]</scope>
    <source>
        <strain evidence="4">JCM 11882</strain>
    </source>
</reference>
<dbReference type="Proteomes" id="UP001595836">
    <property type="component" value="Unassembled WGS sequence"/>
</dbReference>
<dbReference type="Pfam" id="PF00106">
    <property type="entry name" value="adh_short"/>
    <property type="match status" value="1"/>
</dbReference>
<gene>
    <name evidence="3" type="ORF">ACFO7U_07005</name>
</gene>
<dbReference type="Gene3D" id="3.40.50.720">
    <property type="entry name" value="NAD(P)-binding Rossmann-like Domain"/>
    <property type="match status" value="1"/>
</dbReference>
<sequence>MSRWTTADIPDQTGRTVVITGANSGLGLQATEALTAAGARVIMACRDTARAESARAGLAQPERAEVTQLDLADLDSVRAAGELLAAREPDVLINNAGVMNIPLARTPQGHEMQFGVNVLGHFALTRKLAPVLSDRVVWLGSAMHRFGSIDLDDLDWTRRRYIPMSAYAASKLACVMLAYEQQRRLDAQGSHLRAVAAHPGYSATNLQYHSGSGIQDLFMRAAEKIPFLVQPAERGALPELYAATVRDVPGGAYIGPDGPGELTGYPRIVGSTRASRDEAVAAALWDRCEEMTTQA</sequence>
<dbReference type="PANTHER" id="PTHR24320">
    <property type="entry name" value="RETINOL DEHYDROGENASE"/>
    <property type="match status" value="1"/>
</dbReference>